<dbReference type="OrthoDB" id="9804152at2"/>
<evidence type="ECO:0000256" key="6">
    <source>
        <dbReference type="SAM" id="Phobius"/>
    </source>
</evidence>
<feature type="transmembrane region" description="Helical" evidence="6">
    <location>
        <begin position="6"/>
        <end position="28"/>
    </location>
</feature>
<evidence type="ECO:0000256" key="5">
    <source>
        <dbReference type="ARBA" id="ARBA00023136"/>
    </source>
</evidence>
<keyword evidence="4 6" id="KW-1133">Transmembrane helix</keyword>
<evidence type="ECO:0000256" key="3">
    <source>
        <dbReference type="ARBA" id="ARBA00022692"/>
    </source>
</evidence>
<comment type="caution">
    <text evidence="7">The sequence shown here is derived from an EMBL/GenBank/DDBJ whole genome shotgun (WGS) entry which is preliminary data.</text>
</comment>
<dbReference type="Gene3D" id="1.20.1440.20">
    <property type="entry name" value="LemA-like domain"/>
    <property type="match status" value="1"/>
</dbReference>
<dbReference type="EMBL" id="RBKS01000001">
    <property type="protein sequence ID" value="RKR75007.1"/>
    <property type="molecule type" value="Genomic_DNA"/>
</dbReference>
<evidence type="ECO:0000256" key="4">
    <source>
        <dbReference type="ARBA" id="ARBA00022989"/>
    </source>
</evidence>
<accession>A0A495IG73</accession>
<evidence type="ECO:0000313" key="7">
    <source>
        <dbReference type="EMBL" id="RKR75007.1"/>
    </source>
</evidence>
<name>A0A495IG73_9MICO</name>
<keyword evidence="8" id="KW-1185">Reference proteome</keyword>
<comment type="similarity">
    <text evidence="2">Belongs to the LemA family.</text>
</comment>
<evidence type="ECO:0000313" key="8">
    <source>
        <dbReference type="Proteomes" id="UP000280008"/>
    </source>
</evidence>
<evidence type="ECO:0000256" key="2">
    <source>
        <dbReference type="ARBA" id="ARBA00008854"/>
    </source>
</evidence>
<dbReference type="AlphaFoldDB" id="A0A495IG73"/>
<protein>
    <submittedName>
        <fullName evidence="7">LemA protein</fullName>
    </submittedName>
</protein>
<dbReference type="InterPro" id="IPR007156">
    <property type="entry name" value="MamQ_LemA"/>
</dbReference>
<evidence type="ECO:0000256" key="1">
    <source>
        <dbReference type="ARBA" id="ARBA00004167"/>
    </source>
</evidence>
<proteinExistence type="inferred from homology"/>
<keyword evidence="3 6" id="KW-0812">Transmembrane</keyword>
<dbReference type="SUPFAM" id="SSF140478">
    <property type="entry name" value="LemA-like"/>
    <property type="match status" value="1"/>
</dbReference>
<dbReference type="Pfam" id="PF04011">
    <property type="entry name" value="LemA"/>
    <property type="match status" value="1"/>
</dbReference>
<comment type="subcellular location">
    <subcellularLocation>
        <location evidence="1">Membrane</location>
        <topology evidence="1">Single-pass membrane protein</topology>
    </subcellularLocation>
</comment>
<sequence>MDSALVGILIAVGIVVVLAIIVGIYFWATYNSLVTLKVRVDEAWSDITVQLKRRGDLIPNIISSVKGYASHESGVFESVTKARAETLSATTPAEAAVAETHLQQSLKSIFAVAEAYPQLQASQNFLQLQSELVDTEDKIQGARRFYNGGVREFNTKTQVFPNTVFAKRLGFTNRDFFEVAEPSAIAEPPRVQF</sequence>
<gene>
    <name evidence="7" type="ORF">C8E83_2141</name>
</gene>
<keyword evidence="5 6" id="KW-0472">Membrane</keyword>
<dbReference type="Proteomes" id="UP000280008">
    <property type="component" value="Unassembled WGS sequence"/>
</dbReference>
<organism evidence="7 8">
    <name type="scientific">Frondihabitans australicus</name>
    <dbReference type="NCBI Taxonomy" id="386892"/>
    <lineage>
        <taxon>Bacteria</taxon>
        <taxon>Bacillati</taxon>
        <taxon>Actinomycetota</taxon>
        <taxon>Actinomycetes</taxon>
        <taxon>Micrococcales</taxon>
        <taxon>Microbacteriaceae</taxon>
        <taxon>Frondihabitans</taxon>
    </lineage>
</organism>
<dbReference type="PANTHER" id="PTHR34478:SF2">
    <property type="entry name" value="MEMBRANE PROTEIN"/>
    <property type="match status" value="1"/>
</dbReference>
<reference evidence="7 8" key="1">
    <citation type="submission" date="2018-10" db="EMBL/GenBank/DDBJ databases">
        <title>Sequencing the genomes of 1000 actinobacteria strains.</title>
        <authorList>
            <person name="Klenk H.-P."/>
        </authorList>
    </citation>
    <scope>NUCLEOTIDE SEQUENCE [LARGE SCALE GENOMIC DNA]</scope>
    <source>
        <strain evidence="7 8">DSM 17894</strain>
    </source>
</reference>
<dbReference type="GO" id="GO:0016020">
    <property type="term" value="C:membrane"/>
    <property type="evidence" value="ECO:0007669"/>
    <property type="project" value="UniProtKB-SubCell"/>
</dbReference>
<dbReference type="InterPro" id="IPR023353">
    <property type="entry name" value="LemA-like_dom_sf"/>
</dbReference>
<dbReference type="RefSeq" id="WP_121369849.1">
    <property type="nucleotide sequence ID" value="NZ_RBKS01000001.1"/>
</dbReference>
<dbReference type="PANTHER" id="PTHR34478">
    <property type="entry name" value="PROTEIN LEMA"/>
    <property type="match status" value="1"/>
</dbReference>